<dbReference type="AlphaFoldDB" id="A0A2N0U569"/>
<dbReference type="Proteomes" id="UP000176009">
    <property type="component" value="Unassembled WGS sequence"/>
</dbReference>
<reference evidence="5 7" key="1">
    <citation type="submission" date="2015-10" db="EMBL/GenBank/DDBJ databases">
        <title>Draft genome sequence of Salegentibacter salinarum KCTC 12975.</title>
        <authorList>
            <person name="Lin W."/>
            <person name="Zheng Q."/>
        </authorList>
    </citation>
    <scope>NUCLEOTIDE SEQUENCE [LARGE SCALE GENOMIC DNA]</scope>
    <source>
        <strain evidence="5 7">KCTC 12974</strain>
    </source>
</reference>
<evidence type="ECO:0000256" key="2">
    <source>
        <dbReference type="PIRSR" id="PIRSR620019-1"/>
    </source>
</evidence>
<proteinExistence type="inferred from homology"/>
<protein>
    <recommendedName>
        <fullName evidence="3">PglD N-terminal domain-containing protein</fullName>
    </recommendedName>
</protein>
<feature type="site" description="Increases basicity of active site His" evidence="2">
    <location>
        <position position="144"/>
    </location>
</feature>
<dbReference type="SUPFAM" id="SSF51161">
    <property type="entry name" value="Trimeric LpxA-like enzymes"/>
    <property type="match status" value="1"/>
</dbReference>
<evidence type="ECO:0000313" key="4">
    <source>
        <dbReference type="EMBL" id="OEY73950.1"/>
    </source>
</evidence>
<comment type="similarity">
    <text evidence="1">Belongs to the transferase hexapeptide repeat family.</text>
</comment>
<dbReference type="Pfam" id="PF17836">
    <property type="entry name" value="PglD_N"/>
    <property type="match status" value="1"/>
</dbReference>
<dbReference type="OrthoDB" id="708224at2"/>
<dbReference type="CDD" id="cd03360">
    <property type="entry name" value="LbH_AT_putative"/>
    <property type="match status" value="1"/>
</dbReference>
<name>A0A2N0U569_9FLAO</name>
<dbReference type="InterPro" id="IPR041561">
    <property type="entry name" value="PglD_N"/>
</dbReference>
<evidence type="ECO:0000313" key="7">
    <source>
        <dbReference type="Proteomes" id="UP000232533"/>
    </source>
</evidence>
<feature type="domain" description="PglD N-terminal" evidence="3">
    <location>
        <begin position="3"/>
        <end position="67"/>
    </location>
</feature>
<dbReference type="Gene3D" id="2.160.10.10">
    <property type="entry name" value="Hexapeptide repeat proteins"/>
    <property type="match status" value="1"/>
</dbReference>
<organism evidence="5 7">
    <name type="scientific">Salegentibacter salarius</name>
    <dbReference type="NCBI Taxonomy" id="435906"/>
    <lineage>
        <taxon>Bacteria</taxon>
        <taxon>Pseudomonadati</taxon>
        <taxon>Bacteroidota</taxon>
        <taxon>Flavobacteriia</taxon>
        <taxon>Flavobacteriales</taxon>
        <taxon>Flavobacteriaceae</taxon>
        <taxon>Salegentibacter</taxon>
    </lineage>
</organism>
<feature type="active site" description="Proton acceptor" evidence="2">
    <location>
        <position position="143"/>
    </location>
</feature>
<accession>A0A2N0U569</accession>
<evidence type="ECO:0000313" key="6">
    <source>
        <dbReference type="Proteomes" id="UP000176009"/>
    </source>
</evidence>
<reference evidence="4 6" key="2">
    <citation type="submission" date="2016-09" db="EMBL/GenBank/DDBJ databases">
        <title>Genome Sequence of Salegentibacter salarius,Isolated from a Marine Solar Saltern of the Yellow Sea in South Korea.</title>
        <authorList>
            <person name="Zheng Q."/>
            <person name="Liu Y."/>
        </authorList>
    </citation>
    <scope>NUCLEOTIDE SEQUENCE [LARGE SCALE GENOMIC DNA]</scope>
    <source>
        <strain evidence="4 6">KCTC 12974</strain>
    </source>
</reference>
<dbReference type="EMBL" id="MJBR01000001">
    <property type="protein sequence ID" value="OEY73950.1"/>
    <property type="molecule type" value="Genomic_DNA"/>
</dbReference>
<dbReference type="EMBL" id="LKTR01000001">
    <property type="protein sequence ID" value="PKD22150.1"/>
    <property type="molecule type" value="Genomic_DNA"/>
</dbReference>
<keyword evidence="6" id="KW-1185">Reference proteome</keyword>
<dbReference type="Proteomes" id="UP000232533">
    <property type="component" value="Unassembled WGS sequence"/>
</dbReference>
<dbReference type="PANTHER" id="PTHR43300">
    <property type="entry name" value="ACETYLTRANSFERASE"/>
    <property type="match status" value="1"/>
</dbReference>
<evidence type="ECO:0000313" key="5">
    <source>
        <dbReference type="EMBL" id="PKD22150.1"/>
    </source>
</evidence>
<evidence type="ECO:0000259" key="3">
    <source>
        <dbReference type="Pfam" id="PF17836"/>
    </source>
</evidence>
<dbReference type="RefSeq" id="WP_070052505.1">
    <property type="nucleotide sequence ID" value="NZ_FVZF01000001.1"/>
</dbReference>
<evidence type="ECO:0000256" key="1">
    <source>
        <dbReference type="ARBA" id="ARBA00007274"/>
    </source>
</evidence>
<gene>
    <name evidence="5" type="ORF">APR40_00555</name>
    <name evidence="4" type="ORF">BHS39_00555</name>
</gene>
<comment type="caution">
    <text evidence="5">The sequence shown here is derived from an EMBL/GenBank/DDBJ whole genome shotgun (WGS) entry which is preliminary data.</text>
</comment>
<dbReference type="InterPro" id="IPR020019">
    <property type="entry name" value="AcTrfase_PglD-like"/>
</dbReference>
<dbReference type="Gene3D" id="3.40.50.20">
    <property type="match status" value="1"/>
</dbReference>
<sequence>MKKLIIIGGHGNGTVAASTVEDLNKRKKEWEIIGFLNDFEESIYHYPVLGPISKESVNKYINDFNIFFLYTLITPKFREKSLNKLLDLKIPKEKFATVIHPTAVVSEFSKIGYGCVIQPLVSVGPGVEIDNFVQIFAQSLIGHDARIKDYGYVANNACVGAKVILEEGAYLGTNCSLLENIVIGKWAFVGMGSVVIKHVSNYTKVVGNPTREIGMIDQA</sequence>
<dbReference type="InterPro" id="IPR050179">
    <property type="entry name" value="Trans_hexapeptide_repeat"/>
</dbReference>
<dbReference type="InterPro" id="IPR011004">
    <property type="entry name" value="Trimer_LpxA-like_sf"/>
</dbReference>